<keyword evidence="2" id="KW-0597">Phosphoprotein</keyword>
<evidence type="ECO:0000256" key="4">
    <source>
        <dbReference type="SAM" id="MobiDB-lite"/>
    </source>
</evidence>
<dbReference type="PANTHER" id="PTHR21446">
    <property type="entry name" value="DUF3504 DOMAIN-CONTAINING PROTEIN"/>
    <property type="match status" value="1"/>
</dbReference>
<evidence type="ECO:0000313" key="6">
    <source>
        <dbReference type="EMBL" id="PFX27699.1"/>
    </source>
</evidence>
<organism evidence="6 7">
    <name type="scientific">Stylophora pistillata</name>
    <name type="common">Smooth cauliflower coral</name>
    <dbReference type="NCBI Taxonomy" id="50429"/>
    <lineage>
        <taxon>Eukaryota</taxon>
        <taxon>Metazoa</taxon>
        <taxon>Cnidaria</taxon>
        <taxon>Anthozoa</taxon>
        <taxon>Hexacorallia</taxon>
        <taxon>Scleractinia</taxon>
        <taxon>Astrocoeniina</taxon>
        <taxon>Pocilloporidae</taxon>
        <taxon>Stylophora</taxon>
    </lineage>
</organism>
<dbReference type="InterPro" id="IPR021893">
    <property type="entry name" value="ZMYM2-like_C"/>
</dbReference>
<reference evidence="7" key="1">
    <citation type="journal article" date="2017" name="bioRxiv">
        <title>Comparative analysis of the genomes of Stylophora pistillata and Acropora digitifera provides evidence for extensive differences between species of corals.</title>
        <authorList>
            <person name="Voolstra C.R."/>
            <person name="Li Y."/>
            <person name="Liew Y.J."/>
            <person name="Baumgarten S."/>
            <person name="Zoccola D."/>
            <person name="Flot J.-F."/>
            <person name="Tambutte S."/>
            <person name="Allemand D."/>
            <person name="Aranda M."/>
        </authorList>
    </citation>
    <scope>NUCLEOTIDE SEQUENCE [LARGE SCALE GENOMIC DNA]</scope>
</reference>
<evidence type="ECO:0000256" key="1">
    <source>
        <dbReference type="ARBA" id="ARBA00022499"/>
    </source>
</evidence>
<name>A0A2B4SF21_STYPI</name>
<accession>A0A2B4SF21</accession>
<comment type="caution">
    <text evidence="6">The sequence shown here is derived from an EMBL/GenBank/DDBJ whole genome shotgun (WGS) entry which is preliminary data.</text>
</comment>
<feature type="region of interest" description="Disordered" evidence="4">
    <location>
        <begin position="213"/>
        <end position="243"/>
    </location>
</feature>
<dbReference type="AlphaFoldDB" id="A0A2B4SF21"/>
<dbReference type="Proteomes" id="UP000225706">
    <property type="component" value="Unassembled WGS sequence"/>
</dbReference>
<keyword evidence="1" id="KW-1017">Isopeptide bond</keyword>
<feature type="compositionally biased region" description="Basic and acidic residues" evidence="4">
    <location>
        <begin position="450"/>
        <end position="460"/>
    </location>
</feature>
<evidence type="ECO:0000313" key="7">
    <source>
        <dbReference type="Proteomes" id="UP000225706"/>
    </source>
</evidence>
<dbReference type="Pfam" id="PF12012">
    <property type="entry name" value="DUF3504"/>
    <property type="match status" value="1"/>
</dbReference>
<keyword evidence="7" id="KW-1185">Reference proteome</keyword>
<evidence type="ECO:0000256" key="3">
    <source>
        <dbReference type="ARBA" id="ARBA00022843"/>
    </source>
</evidence>
<gene>
    <name evidence="6" type="primary">ZMYM3</name>
    <name evidence="6" type="ORF">AWC38_SpisGene7588</name>
</gene>
<feature type="domain" description="ZMYM2-like/QRICH1 C-terminal" evidence="5">
    <location>
        <begin position="379"/>
        <end position="529"/>
    </location>
</feature>
<dbReference type="EMBL" id="LSMT01000097">
    <property type="protein sequence ID" value="PFX27699.1"/>
    <property type="molecule type" value="Genomic_DNA"/>
</dbReference>
<protein>
    <submittedName>
        <fullName evidence="6">Zinc finger MYM-type protein 3</fullName>
    </submittedName>
</protein>
<evidence type="ECO:0000256" key="2">
    <source>
        <dbReference type="ARBA" id="ARBA00022553"/>
    </source>
</evidence>
<dbReference type="OrthoDB" id="5957988at2759"/>
<dbReference type="PANTHER" id="PTHR21446:SF12">
    <property type="entry name" value="POTASSIUM CHANNEL TETRAMERIZATION DOMAIN CONTAINING 1"/>
    <property type="match status" value="1"/>
</dbReference>
<dbReference type="InterPro" id="IPR052787">
    <property type="entry name" value="MAVS"/>
</dbReference>
<evidence type="ECO:0000259" key="5">
    <source>
        <dbReference type="Pfam" id="PF12012"/>
    </source>
</evidence>
<proteinExistence type="predicted"/>
<sequence length="535" mass="60365">MDGAMSTFGLPPFELGQDFSIPPHLRNPENFNARFPNARFPSTISNIFRAGDYASKSVSDDHGGRHMDMSNGIEDISDIGENELPISVAAMNEPYLTSGTTTLGCTQQQHSSLHTAIPPLQSSNFFSDPVTSEADSYSRDMPFASPMDFNIKNEQEPRFHLNPSSAISSISSALQPNKPNIMRSIYGPNLNPSFPDPASQSMYTYIHQTPSDDSRIFPPVPSSHRPQIIDRQKPQGTNRADAHDVEDVDDANRCKNTVEGTKTSVRRLKKWYKDKYGKSIDMNTVTRQMALEMLKDFFLEIRDTRPGKEGNEYEPVTLTTYRNGLRRYFLERKCPPAVENFDLADREFDVVNYGLVSKRNELKRKGKGNHPNVVESITEEQLERMWASGAIGVHAPRPLLRLQWWINTVSHGIRGRMAHHDLSIDDFRISRGPDGKIIIDHMKAGSNKRPRADDEKDNPRSKKKCKARVAATDGSERDPVRAFEVYLRHRPPGISSFYLTPKHKPKGDIWFNKVPMGKNSIGRIMREIKAIAGIG</sequence>
<feature type="region of interest" description="Disordered" evidence="4">
    <location>
        <begin position="442"/>
        <end position="473"/>
    </location>
</feature>
<keyword evidence="3" id="KW-0832">Ubl conjugation</keyword>